<dbReference type="EMBL" id="AHHH01000420">
    <property type="protein sequence ID" value="ESU39913.1"/>
    <property type="molecule type" value="Genomic_DNA"/>
</dbReference>
<gene>
    <name evidence="1" type="ORF">GSB_155509</name>
</gene>
<evidence type="ECO:0000313" key="1">
    <source>
        <dbReference type="EMBL" id="ESU39913.1"/>
    </source>
</evidence>
<reference evidence="1 2" key="2">
    <citation type="journal article" date="2013" name="Genome Biol. Evol.">
        <title>Genome sequencing of Giardia lamblia genotypes A2 and B isolates (DH and GS) and comparative analysis with the genomes of genotypes A1 and E (WB and Pig).</title>
        <authorList>
            <person name="Adam R.D."/>
            <person name="Dahlstrom E.W."/>
            <person name="Martens C.A."/>
            <person name="Bruno D.P."/>
            <person name="Barbian K.D."/>
            <person name="Ricklefs S.M."/>
            <person name="Hernandez M.M."/>
            <person name="Narla N.P."/>
            <person name="Patel R.B."/>
            <person name="Porcella S.F."/>
            <person name="Nash T.E."/>
        </authorList>
    </citation>
    <scope>NUCLEOTIDE SEQUENCE [LARGE SCALE GENOMIC DNA]</scope>
    <source>
        <strain evidence="1 2">GS</strain>
    </source>
</reference>
<dbReference type="Proteomes" id="UP000018040">
    <property type="component" value="Unassembled WGS sequence"/>
</dbReference>
<evidence type="ECO:0000313" key="2">
    <source>
        <dbReference type="Proteomes" id="UP000018040"/>
    </source>
</evidence>
<proteinExistence type="predicted"/>
<name>V6TLP1_GIAIN</name>
<sequence>MHGQELPRPMTTNGRTALDTQKQRHIAVDALCMLCTDYPTN</sequence>
<reference evidence="2" key="1">
    <citation type="submission" date="2012-02" db="EMBL/GenBank/DDBJ databases">
        <title>Genome sequencing of Giardia lamblia Genotypes A2 and B isolates (DH and GS) and comparative analysis with the genomes of Genotypes A1 and E (WB and Pig).</title>
        <authorList>
            <person name="Adam R."/>
            <person name="Dahlstrom E."/>
            <person name="Martens C."/>
            <person name="Bruno D."/>
            <person name="Barbian K."/>
            <person name="Porcella S.F."/>
            <person name="Nash T."/>
        </authorList>
    </citation>
    <scope>NUCLEOTIDE SEQUENCE</scope>
    <source>
        <strain evidence="2">GS</strain>
    </source>
</reference>
<dbReference type="AlphaFoldDB" id="V6TLP1"/>
<accession>V6TLP1</accession>
<organism evidence="1 2">
    <name type="scientific">Giardia intestinalis</name>
    <name type="common">Giardia lamblia</name>
    <dbReference type="NCBI Taxonomy" id="5741"/>
    <lineage>
        <taxon>Eukaryota</taxon>
        <taxon>Metamonada</taxon>
        <taxon>Diplomonadida</taxon>
        <taxon>Hexamitidae</taxon>
        <taxon>Giardiinae</taxon>
        <taxon>Giardia</taxon>
    </lineage>
</organism>
<comment type="caution">
    <text evidence="1">The sequence shown here is derived from an EMBL/GenBank/DDBJ whole genome shotgun (WGS) entry which is preliminary data.</text>
</comment>
<protein>
    <submittedName>
        <fullName evidence="1">Uncharacterized protein</fullName>
    </submittedName>
</protein>